<gene>
    <name evidence="12" type="ORF">FBZ93_117149</name>
</gene>
<feature type="transmembrane region" description="Helical" evidence="10">
    <location>
        <begin position="163"/>
        <end position="184"/>
    </location>
</feature>
<dbReference type="InterPro" id="IPR005829">
    <property type="entry name" value="Sugar_transporter_CS"/>
</dbReference>
<organism evidence="12 13">
    <name type="scientific">Bradyrhizobium macuxiense</name>
    <dbReference type="NCBI Taxonomy" id="1755647"/>
    <lineage>
        <taxon>Bacteria</taxon>
        <taxon>Pseudomonadati</taxon>
        <taxon>Pseudomonadota</taxon>
        <taxon>Alphaproteobacteria</taxon>
        <taxon>Hyphomicrobiales</taxon>
        <taxon>Nitrobacteraceae</taxon>
        <taxon>Bradyrhizobium</taxon>
    </lineage>
</organism>
<evidence type="ECO:0000313" key="12">
    <source>
        <dbReference type="EMBL" id="TWB88965.1"/>
    </source>
</evidence>
<dbReference type="Gene3D" id="1.20.1250.20">
    <property type="entry name" value="MFS general substrate transporter like domains"/>
    <property type="match status" value="2"/>
</dbReference>
<dbReference type="RefSeq" id="WP_146991904.1">
    <property type="nucleotide sequence ID" value="NZ_VITY01000017.1"/>
</dbReference>
<evidence type="ECO:0000256" key="9">
    <source>
        <dbReference type="SAM" id="MobiDB-lite"/>
    </source>
</evidence>
<evidence type="ECO:0000256" key="5">
    <source>
        <dbReference type="ARBA" id="ARBA00022692"/>
    </source>
</evidence>
<protein>
    <submittedName>
        <fullName evidence="12">MHS family proline/betaine transporter-like MFS transporter</fullName>
    </submittedName>
</protein>
<keyword evidence="4" id="KW-1003">Cell membrane</keyword>
<evidence type="ECO:0000256" key="2">
    <source>
        <dbReference type="ARBA" id="ARBA00008240"/>
    </source>
</evidence>
<evidence type="ECO:0000256" key="7">
    <source>
        <dbReference type="ARBA" id="ARBA00022989"/>
    </source>
</evidence>
<sequence length="461" mass="49113">MSAQVQSSDRGALSVATVRNPWKEICAASIGNALEFYDLLIYGYFAVVIGKQFFPTADETTSLLLSVGTFGISFVMRPLGAIILGSYTDRAGRKASLTMSIAIMMAGTAIIVFAPTYFQIGILSPLTIIVARMLQGFSTGGEFGAATAFMVEHADSKRRGFFASWQSSTQGLATVLAAGVSALISYTLTESQVNDWGWRVAFGVGLLVGPVGLYIRSQIDETPEFTKLAAVKQDNSPLSAVLVRDRMNLLLGIGVVAGVTAFNYVHKVYMPTYALTQLHIPATSSFVGALVTGVVLMVTAPLFGTLSDRYGRLRVLSIAVLMACLTSYPLFLMQTLWPTVITLLAVQALVGLLIAACLGPIPAMLSEIFPTNTRGTGLALTYNFSVTFFGGFAPLIVTWMIAATENKMAPSFYVIATSIISITALLALGQRLGAVDKFSRSGTPSADHAARSDSSYSELIS</sequence>
<dbReference type="InterPro" id="IPR036259">
    <property type="entry name" value="MFS_trans_sf"/>
</dbReference>
<comment type="caution">
    <text evidence="12">The sequence shown here is derived from an EMBL/GenBank/DDBJ whole genome shotgun (WGS) entry which is preliminary data.</text>
</comment>
<feature type="transmembrane region" description="Helical" evidence="10">
    <location>
        <begin position="286"/>
        <end position="306"/>
    </location>
</feature>
<feature type="transmembrane region" description="Helical" evidence="10">
    <location>
        <begin position="249"/>
        <end position="266"/>
    </location>
</feature>
<feature type="transmembrane region" description="Helical" evidence="10">
    <location>
        <begin position="408"/>
        <end position="428"/>
    </location>
</feature>
<keyword evidence="5 10" id="KW-0812">Transmembrane</keyword>
<dbReference type="GO" id="GO:0005886">
    <property type="term" value="C:plasma membrane"/>
    <property type="evidence" value="ECO:0007669"/>
    <property type="project" value="UniProtKB-SubCell"/>
</dbReference>
<keyword evidence="13" id="KW-1185">Reference proteome</keyword>
<dbReference type="FunFam" id="1.20.1250.20:FF:000001">
    <property type="entry name" value="Dicarboxylate MFS transporter"/>
    <property type="match status" value="1"/>
</dbReference>
<dbReference type="PROSITE" id="PS00217">
    <property type="entry name" value="SUGAR_TRANSPORT_2"/>
    <property type="match status" value="1"/>
</dbReference>
<dbReference type="GO" id="GO:0015293">
    <property type="term" value="F:symporter activity"/>
    <property type="evidence" value="ECO:0007669"/>
    <property type="project" value="UniProtKB-KW"/>
</dbReference>
<feature type="domain" description="Major facilitator superfamily (MFS) profile" evidence="11">
    <location>
        <begin position="24"/>
        <end position="433"/>
    </location>
</feature>
<dbReference type="InterPro" id="IPR051084">
    <property type="entry name" value="H+-coupled_symporters"/>
</dbReference>
<feature type="transmembrane region" description="Helical" evidence="10">
    <location>
        <begin position="337"/>
        <end position="359"/>
    </location>
</feature>
<keyword evidence="7 10" id="KW-1133">Transmembrane helix</keyword>
<name>A0A560L0I1_9BRAD</name>
<evidence type="ECO:0000256" key="6">
    <source>
        <dbReference type="ARBA" id="ARBA00022847"/>
    </source>
</evidence>
<evidence type="ECO:0000313" key="13">
    <source>
        <dbReference type="Proteomes" id="UP000321304"/>
    </source>
</evidence>
<feature type="transmembrane region" description="Helical" evidence="10">
    <location>
        <begin position="97"/>
        <end position="120"/>
    </location>
</feature>
<dbReference type="Pfam" id="PF07690">
    <property type="entry name" value="MFS_1"/>
    <property type="match status" value="1"/>
</dbReference>
<dbReference type="SUPFAM" id="SSF103473">
    <property type="entry name" value="MFS general substrate transporter"/>
    <property type="match status" value="1"/>
</dbReference>
<dbReference type="InterPro" id="IPR020846">
    <property type="entry name" value="MFS_dom"/>
</dbReference>
<accession>A0A560L0I1</accession>
<dbReference type="PROSITE" id="PS50850">
    <property type="entry name" value="MFS"/>
    <property type="match status" value="1"/>
</dbReference>
<feature type="region of interest" description="Disordered" evidence="9">
    <location>
        <begin position="440"/>
        <end position="461"/>
    </location>
</feature>
<dbReference type="AlphaFoldDB" id="A0A560L0I1"/>
<evidence type="ECO:0000259" key="11">
    <source>
        <dbReference type="PROSITE" id="PS50850"/>
    </source>
</evidence>
<feature type="transmembrane region" description="Helical" evidence="10">
    <location>
        <begin position="126"/>
        <end position="151"/>
    </location>
</feature>
<reference evidence="12 13" key="1">
    <citation type="submission" date="2019-06" db="EMBL/GenBank/DDBJ databases">
        <title>Genomic Encyclopedia of Type Strains, Phase IV (KMG-V): Genome sequencing to study the core and pangenomes of soil and plant-associated prokaryotes.</title>
        <authorList>
            <person name="Whitman W."/>
        </authorList>
    </citation>
    <scope>NUCLEOTIDE SEQUENCE [LARGE SCALE GENOMIC DNA]</scope>
    <source>
        <strain evidence="12 13">BR 10355</strain>
    </source>
</reference>
<comment type="similarity">
    <text evidence="2">Belongs to the major facilitator superfamily. Metabolite:H+ Symporter (MHS) family (TC 2.A.1.6) family.</text>
</comment>
<dbReference type="InterPro" id="IPR011701">
    <property type="entry name" value="MFS"/>
</dbReference>
<feature type="transmembrane region" description="Helical" evidence="10">
    <location>
        <begin position="63"/>
        <end position="85"/>
    </location>
</feature>
<dbReference type="Proteomes" id="UP000321304">
    <property type="component" value="Unassembled WGS sequence"/>
</dbReference>
<feature type="transmembrane region" description="Helical" evidence="10">
    <location>
        <begin position="313"/>
        <end position="331"/>
    </location>
</feature>
<keyword evidence="6" id="KW-0769">Symport</keyword>
<dbReference type="PANTHER" id="PTHR43528">
    <property type="entry name" value="ALPHA-KETOGLUTARATE PERMEASE"/>
    <property type="match status" value="1"/>
</dbReference>
<keyword evidence="3" id="KW-0813">Transport</keyword>
<feature type="transmembrane region" description="Helical" evidence="10">
    <location>
        <begin position="196"/>
        <end position="215"/>
    </location>
</feature>
<proteinExistence type="inferred from homology"/>
<evidence type="ECO:0000256" key="1">
    <source>
        <dbReference type="ARBA" id="ARBA00004651"/>
    </source>
</evidence>
<keyword evidence="8 10" id="KW-0472">Membrane</keyword>
<feature type="transmembrane region" description="Helical" evidence="10">
    <location>
        <begin position="380"/>
        <end position="402"/>
    </location>
</feature>
<comment type="subcellular location">
    <subcellularLocation>
        <location evidence="1">Cell membrane</location>
        <topology evidence="1">Multi-pass membrane protein</topology>
    </subcellularLocation>
</comment>
<evidence type="ECO:0000256" key="10">
    <source>
        <dbReference type="SAM" id="Phobius"/>
    </source>
</evidence>
<dbReference type="EMBL" id="VITY01000017">
    <property type="protein sequence ID" value="TWB88965.1"/>
    <property type="molecule type" value="Genomic_DNA"/>
</dbReference>
<dbReference type="PANTHER" id="PTHR43528:SF1">
    <property type="entry name" value="ALPHA-KETOGLUTARATE PERMEASE"/>
    <property type="match status" value="1"/>
</dbReference>
<evidence type="ECO:0000256" key="4">
    <source>
        <dbReference type="ARBA" id="ARBA00022475"/>
    </source>
</evidence>
<evidence type="ECO:0000256" key="3">
    <source>
        <dbReference type="ARBA" id="ARBA00022448"/>
    </source>
</evidence>
<dbReference type="OrthoDB" id="9783227at2"/>
<evidence type="ECO:0000256" key="8">
    <source>
        <dbReference type="ARBA" id="ARBA00023136"/>
    </source>
</evidence>
<feature type="compositionally biased region" description="Polar residues" evidence="9">
    <location>
        <begin position="452"/>
        <end position="461"/>
    </location>
</feature>